<protein>
    <submittedName>
        <fullName evidence="1">10908_t:CDS:1</fullName>
    </submittedName>
</protein>
<name>A0ACA9MFT5_9GLOM</name>
<evidence type="ECO:0000313" key="1">
    <source>
        <dbReference type="EMBL" id="CAG8589501.1"/>
    </source>
</evidence>
<proteinExistence type="predicted"/>
<organism evidence="1 2">
    <name type="scientific">Acaulospora colombiana</name>
    <dbReference type="NCBI Taxonomy" id="27376"/>
    <lineage>
        <taxon>Eukaryota</taxon>
        <taxon>Fungi</taxon>
        <taxon>Fungi incertae sedis</taxon>
        <taxon>Mucoromycota</taxon>
        <taxon>Glomeromycotina</taxon>
        <taxon>Glomeromycetes</taxon>
        <taxon>Diversisporales</taxon>
        <taxon>Acaulosporaceae</taxon>
        <taxon>Acaulospora</taxon>
    </lineage>
</organism>
<sequence length="93" mass="10419">GIENVSLIHLNRSSHKLRPTVKTGMCLLRVSRLVIKGIVCILFKRLGVEVGPSQDPTHLRFYNAAKKTHGVHVADGSFSSNQINTTFLRLFYD</sequence>
<gene>
    <name evidence="1" type="ORF">ACOLOM_LOCUS6265</name>
</gene>
<keyword evidence="2" id="KW-1185">Reference proteome</keyword>
<dbReference type="Proteomes" id="UP000789525">
    <property type="component" value="Unassembled WGS sequence"/>
</dbReference>
<comment type="caution">
    <text evidence="1">The sequence shown here is derived from an EMBL/GenBank/DDBJ whole genome shotgun (WGS) entry which is preliminary data.</text>
</comment>
<evidence type="ECO:0000313" key="2">
    <source>
        <dbReference type="Proteomes" id="UP000789525"/>
    </source>
</evidence>
<feature type="non-terminal residue" evidence="1">
    <location>
        <position position="1"/>
    </location>
</feature>
<reference evidence="1" key="1">
    <citation type="submission" date="2021-06" db="EMBL/GenBank/DDBJ databases">
        <authorList>
            <person name="Kallberg Y."/>
            <person name="Tangrot J."/>
            <person name="Rosling A."/>
        </authorList>
    </citation>
    <scope>NUCLEOTIDE SEQUENCE</scope>
    <source>
        <strain evidence="1">CL356</strain>
    </source>
</reference>
<accession>A0ACA9MFT5</accession>
<dbReference type="EMBL" id="CAJVPT010012728">
    <property type="protein sequence ID" value="CAG8589501.1"/>
    <property type="molecule type" value="Genomic_DNA"/>
</dbReference>